<dbReference type="Gene3D" id="2.60.120.200">
    <property type="match status" value="1"/>
</dbReference>
<evidence type="ECO:0000313" key="1">
    <source>
        <dbReference type="EMBL" id="KAK8391174.1"/>
    </source>
</evidence>
<dbReference type="InterPro" id="IPR013320">
    <property type="entry name" value="ConA-like_dom_sf"/>
</dbReference>
<comment type="caution">
    <text evidence="1">The sequence shown here is derived from an EMBL/GenBank/DDBJ whole genome shotgun (WGS) entry which is preliminary data.</text>
</comment>
<organism evidence="1 2">
    <name type="scientific">Scylla paramamosain</name>
    <name type="common">Mud crab</name>
    <dbReference type="NCBI Taxonomy" id="85552"/>
    <lineage>
        <taxon>Eukaryota</taxon>
        <taxon>Metazoa</taxon>
        <taxon>Ecdysozoa</taxon>
        <taxon>Arthropoda</taxon>
        <taxon>Crustacea</taxon>
        <taxon>Multicrustacea</taxon>
        <taxon>Malacostraca</taxon>
        <taxon>Eumalacostraca</taxon>
        <taxon>Eucarida</taxon>
        <taxon>Decapoda</taxon>
        <taxon>Pleocyemata</taxon>
        <taxon>Brachyura</taxon>
        <taxon>Eubrachyura</taxon>
        <taxon>Portunoidea</taxon>
        <taxon>Portunidae</taxon>
        <taxon>Portuninae</taxon>
        <taxon>Scylla</taxon>
    </lineage>
</organism>
<reference evidence="1 2" key="1">
    <citation type="submission" date="2023-03" db="EMBL/GenBank/DDBJ databases">
        <title>High-quality genome of Scylla paramamosain provides insights in environmental adaptation.</title>
        <authorList>
            <person name="Zhang L."/>
        </authorList>
    </citation>
    <scope>NUCLEOTIDE SEQUENCE [LARGE SCALE GENOMIC DNA]</scope>
    <source>
        <strain evidence="1">LZ_2023a</strain>
        <tissue evidence="1">Muscle</tissue>
    </source>
</reference>
<dbReference type="EMBL" id="JARAKH010000024">
    <property type="protein sequence ID" value="KAK8391174.1"/>
    <property type="molecule type" value="Genomic_DNA"/>
</dbReference>
<proteinExistence type="predicted"/>
<keyword evidence="2" id="KW-1185">Reference proteome</keyword>
<dbReference type="SUPFAM" id="SSF49899">
    <property type="entry name" value="Concanavalin A-like lectins/glucanases"/>
    <property type="match status" value="1"/>
</dbReference>
<evidence type="ECO:0000313" key="2">
    <source>
        <dbReference type="Proteomes" id="UP001487740"/>
    </source>
</evidence>
<dbReference type="AlphaFoldDB" id="A0AAW0TTR3"/>
<sequence length="138" mass="15572">MFGKVYILTRAELWVEKVRPVLARNWNFQLLKEPLWVFRWHHLCFTYDHRQHVISTYVDGRLNNEQQYEVGASFSGSRVVLGQGNGPKRSLSADLSQVSPQAKVKAKGSAMRAGRVGGEALALREWCSSNSRLSAAPN</sequence>
<gene>
    <name evidence="1" type="ORF">O3P69_017079</name>
</gene>
<accession>A0AAW0TTR3</accession>
<dbReference type="Pfam" id="PF13385">
    <property type="entry name" value="Laminin_G_3"/>
    <property type="match status" value="1"/>
</dbReference>
<dbReference type="Proteomes" id="UP001487740">
    <property type="component" value="Unassembled WGS sequence"/>
</dbReference>
<name>A0AAW0TTR3_SCYPA</name>
<protein>
    <submittedName>
        <fullName evidence="1">Uncharacterized protein</fullName>
    </submittedName>
</protein>